<keyword evidence="1" id="KW-0732">Signal</keyword>
<gene>
    <name evidence="2" type="ORF">L2737_04540</name>
</gene>
<evidence type="ECO:0000313" key="3">
    <source>
        <dbReference type="Proteomes" id="UP001202134"/>
    </source>
</evidence>
<feature type="signal peptide" evidence="1">
    <location>
        <begin position="1"/>
        <end position="26"/>
    </location>
</feature>
<evidence type="ECO:0000256" key="1">
    <source>
        <dbReference type="SAM" id="SignalP"/>
    </source>
</evidence>
<comment type="caution">
    <text evidence="2">The sequence shown here is derived from an EMBL/GenBank/DDBJ whole genome shotgun (WGS) entry which is preliminary data.</text>
</comment>
<name>A0ABT0KLB0_9GAMM</name>
<dbReference type="PROSITE" id="PS51257">
    <property type="entry name" value="PROKAR_LIPOPROTEIN"/>
    <property type="match status" value="1"/>
</dbReference>
<proteinExistence type="predicted"/>
<dbReference type="EMBL" id="JAKIKU010000002">
    <property type="protein sequence ID" value="MCL1044601.1"/>
    <property type="molecule type" value="Genomic_DNA"/>
</dbReference>
<evidence type="ECO:0000313" key="2">
    <source>
        <dbReference type="EMBL" id="MCL1044601.1"/>
    </source>
</evidence>
<reference evidence="2 3" key="1">
    <citation type="submission" date="2022-01" db="EMBL/GenBank/DDBJ databases">
        <title>Whole genome-based taxonomy of the Shewanellaceae.</title>
        <authorList>
            <person name="Martin-Rodriguez A.J."/>
        </authorList>
    </citation>
    <scope>NUCLEOTIDE SEQUENCE [LARGE SCALE GENOMIC DNA]</scope>
    <source>
        <strain evidence="2 3">DSM 24955</strain>
    </source>
</reference>
<organism evidence="2 3">
    <name type="scientific">Shewanella electrodiphila</name>
    <dbReference type="NCBI Taxonomy" id="934143"/>
    <lineage>
        <taxon>Bacteria</taxon>
        <taxon>Pseudomonadati</taxon>
        <taxon>Pseudomonadota</taxon>
        <taxon>Gammaproteobacteria</taxon>
        <taxon>Alteromonadales</taxon>
        <taxon>Shewanellaceae</taxon>
        <taxon>Shewanella</taxon>
    </lineage>
</organism>
<accession>A0ABT0KLB0</accession>
<protein>
    <submittedName>
        <fullName evidence="2">Uncharacterized protein</fullName>
    </submittedName>
</protein>
<keyword evidence="3" id="KW-1185">Reference proteome</keyword>
<feature type="chain" id="PRO_5045091276" evidence="1">
    <location>
        <begin position="27"/>
        <end position="303"/>
    </location>
</feature>
<dbReference type="RefSeq" id="WP_229368953.1">
    <property type="nucleotide sequence ID" value="NZ_JAKIKU010000002.1"/>
</dbReference>
<sequence length="303" mass="33960">MSIKQFKNFNLLLVCFSYLCCPVAVLACTAKIQSLDLQAGSYDDYDVFTSEAYGLTQQYEAKVLFSDVVEGEECLFYFSASTFDSTTKLTSLKNESLFFEPVPQSLDSGVQNNRWFGKVSPASDRFRFQLRFPSHQFGTYGNYDALLEAKLHQLPDGGQVIDELQQLIAASIEQAAQVSFYGVSDNTYHLDLGYLSTGKVINASPNLFVKSTTDYSLSFESMNKGVLKHQNQQSQWDIDYQLTLNNIEIDLSHNENQFYANSATVSQGERLPLKIVIGETEDKLGGIYTDEIHIYISPGGFAE</sequence>
<dbReference type="Proteomes" id="UP001202134">
    <property type="component" value="Unassembled WGS sequence"/>
</dbReference>